<feature type="signal peptide" evidence="1">
    <location>
        <begin position="1"/>
        <end position="17"/>
    </location>
</feature>
<dbReference type="InterPro" id="IPR037176">
    <property type="entry name" value="Osmotin/thaumatin-like_sf"/>
</dbReference>
<dbReference type="EMBL" id="JAULSW010000004">
    <property type="protein sequence ID" value="KAK3385278.1"/>
    <property type="molecule type" value="Genomic_DNA"/>
</dbReference>
<name>A0AAE0NPE1_9PEZI</name>
<accession>A0AAE0NPE1</accession>
<feature type="chain" id="PRO_5042242774" evidence="1">
    <location>
        <begin position="18"/>
        <end position="250"/>
    </location>
</feature>
<gene>
    <name evidence="2" type="ORF">B0H63DRAFT_394959</name>
</gene>
<evidence type="ECO:0000256" key="1">
    <source>
        <dbReference type="SAM" id="SignalP"/>
    </source>
</evidence>
<evidence type="ECO:0000313" key="2">
    <source>
        <dbReference type="EMBL" id="KAK3385278.1"/>
    </source>
</evidence>
<sequence>MFKSLIYLAGLVAVATALPARPSCPPPQHPIKYPYANTTLVTRQVTWTCRETSDYTAGDAEHEHGKGIFITNGDKVARGFYAYQNSCEYMPYKHIWIDAGETRFISFPDRWEGRIVRGDDETNLAGEPQTLATWVEFSLDAQGWIWGDVSLIRGCDGAVRLWATDGSKVERGFAKNILVGAPRSAYARKPNGACVLKHTENSDGSINTAVRDWELKHVGAAHAYVDDAHGNPVIASTNGRFGAHFYPGRP</sequence>
<comment type="caution">
    <text evidence="2">The sequence shown here is derived from an EMBL/GenBank/DDBJ whole genome shotgun (WGS) entry which is preliminary data.</text>
</comment>
<reference evidence="2" key="1">
    <citation type="journal article" date="2023" name="Mol. Phylogenet. Evol.">
        <title>Genome-scale phylogeny and comparative genomics of the fungal order Sordariales.</title>
        <authorList>
            <person name="Hensen N."/>
            <person name="Bonometti L."/>
            <person name="Westerberg I."/>
            <person name="Brannstrom I.O."/>
            <person name="Guillou S."/>
            <person name="Cros-Aarteil S."/>
            <person name="Calhoun S."/>
            <person name="Haridas S."/>
            <person name="Kuo A."/>
            <person name="Mondo S."/>
            <person name="Pangilinan J."/>
            <person name="Riley R."/>
            <person name="LaButti K."/>
            <person name="Andreopoulos B."/>
            <person name="Lipzen A."/>
            <person name="Chen C."/>
            <person name="Yan M."/>
            <person name="Daum C."/>
            <person name="Ng V."/>
            <person name="Clum A."/>
            <person name="Steindorff A."/>
            <person name="Ohm R.A."/>
            <person name="Martin F."/>
            <person name="Silar P."/>
            <person name="Natvig D.O."/>
            <person name="Lalanne C."/>
            <person name="Gautier V."/>
            <person name="Ament-Velasquez S.L."/>
            <person name="Kruys A."/>
            <person name="Hutchinson M.I."/>
            <person name="Powell A.J."/>
            <person name="Barry K."/>
            <person name="Miller A.N."/>
            <person name="Grigoriev I.V."/>
            <person name="Debuchy R."/>
            <person name="Gladieux P."/>
            <person name="Hiltunen Thoren M."/>
            <person name="Johannesson H."/>
        </authorList>
    </citation>
    <scope>NUCLEOTIDE SEQUENCE</scope>
    <source>
        <strain evidence="2">CBS 232.78</strain>
    </source>
</reference>
<evidence type="ECO:0000313" key="3">
    <source>
        <dbReference type="Proteomes" id="UP001285441"/>
    </source>
</evidence>
<keyword evidence="3" id="KW-1185">Reference proteome</keyword>
<proteinExistence type="predicted"/>
<dbReference type="SUPFAM" id="SSF49870">
    <property type="entry name" value="Osmotin, thaumatin-like protein"/>
    <property type="match status" value="1"/>
</dbReference>
<dbReference type="AlphaFoldDB" id="A0AAE0NPE1"/>
<organism evidence="2 3">
    <name type="scientific">Podospora didyma</name>
    <dbReference type="NCBI Taxonomy" id="330526"/>
    <lineage>
        <taxon>Eukaryota</taxon>
        <taxon>Fungi</taxon>
        <taxon>Dikarya</taxon>
        <taxon>Ascomycota</taxon>
        <taxon>Pezizomycotina</taxon>
        <taxon>Sordariomycetes</taxon>
        <taxon>Sordariomycetidae</taxon>
        <taxon>Sordariales</taxon>
        <taxon>Podosporaceae</taxon>
        <taxon>Podospora</taxon>
    </lineage>
</organism>
<keyword evidence="1" id="KW-0732">Signal</keyword>
<dbReference type="Proteomes" id="UP001285441">
    <property type="component" value="Unassembled WGS sequence"/>
</dbReference>
<protein>
    <submittedName>
        <fullName evidence="2">Uncharacterized protein</fullName>
    </submittedName>
</protein>
<reference evidence="2" key="2">
    <citation type="submission" date="2023-06" db="EMBL/GenBank/DDBJ databases">
        <authorList>
            <consortium name="Lawrence Berkeley National Laboratory"/>
            <person name="Haridas S."/>
            <person name="Hensen N."/>
            <person name="Bonometti L."/>
            <person name="Westerberg I."/>
            <person name="Brannstrom I.O."/>
            <person name="Guillou S."/>
            <person name="Cros-Aarteil S."/>
            <person name="Calhoun S."/>
            <person name="Kuo A."/>
            <person name="Mondo S."/>
            <person name="Pangilinan J."/>
            <person name="Riley R."/>
            <person name="LaButti K."/>
            <person name="Andreopoulos B."/>
            <person name="Lipzen A."/>
            <person name="Chen C."/>
            <person name="Yanf M."/>
            <person name="Daum C."/>
            <person name="Ng V."/>
            <person name="Clum A."/>
            <person name="Steindorff A."/>
            <person name="Ohm R."/>
            <person name="Martin F."/>
            <person name="Silar P."/>
            <person name="Natvig D."/>
            <person name="Lalanne C."/>
            <person name="Gautier V."/>
            <person name="Ament-velasquez S.L."/>
            <person name="Kruys A."/>
            <person name="Hutchinson M.I."/>
            <person name="Powell A.J."/>
            <person name="Barry K."/>
            <person name="Miller A.N."/>
            <person name="Grigoriev I.V."/>
            <person name="Debuchy R."/>
            <person name="Gladieux P."/>
            <person name="Thoren M.H."/>
            <person name="Johannesson H."/>
        </authorList>
    </citation>
    <scope>NUCLEOTIDE SEQUENCE</scope>
    <source>
        <strain evidence="2">CBS 232.78</strain>
    </source>
</reference>